<dbReference type="InterPro" id="IPR029055">
    <property type="entry name" value="Ntn_hydrolases_N"/>
</dbReference>
<comment type="subcellular location">
    <subcellularLocation>
        <location evidence="1">Nucleus</location>
    </subcellularLocation>
</comment>
<keyword evidence="6" id="KW-1185">Reference proteome</keyword>
<sequence>MSLLTSNDRATLATTGFNADAEALVARVRQQLEWYQYTNGRPMPLHSIARMLSTILYSKRFFPYYVYNLLGGIDEQGKGAVFSYDPVGSYERVICNASGAAQGLLLPFLDSQVMFKNINVPGGTTPEPGHLPLETSLQLTMDAFTSATERHIEVGDGLEVYVVRSSATEAPVLEERGAVDAVGGQEPNTPGITMVIRCDLKKD</sequence>
<evidence type="ECO:0000256" key="3">
    <source>
        <dbReference type="ARBA" id="ARBA00022942"/>
    </source>
</evidence>
<dbReference type="PANTHER" id="PTHR32194:SF2">
    <property type="entry name" value="PROTEASOME SUBUNIT BETA TYPE-1"/>
    <property type="match status" value="1"/>
</dbReference>
<gene>
    <name evidence="5" type="primary">PRE7</name>
    <name evidence="5" type="ORF">MCUN1_001086</name>
</gene>
<evidence type="ECO:0000256" key="2">
    <source>
        <dbReference type="ARBA" id="ARBA00022490"/>
    </source>
</evidence>
<proteinExistence type="predicted"/>
<evidence type="ECO:0000313" key="5">
    <source>
        <dbReference type="EMBL" id="WFD34249.1"/>
    </source>
</evidence>
<dbReference type="PANTHER" id="PTHR32194">
    <property type="entry name" value="METALLOPROTEASE TLDD"/>
    <property type="match status" value="1"/>
</dbReference>
<keyword evidence="5" id="KW-0378">Hydrolase</keyword>
<evidence type="ECO:0000313" key="6">
    <source>
        <dbReference type="Proteomes" id="UP001219933"/>
    </source>
</evidence>
<keyword evidence="2" id="KW-0963">Cytoplasm</keyword>
<dbReference type="Gene3D" id="3.60.20.10">
    <property type="entry name" value="Glutamine Phosphoribosylpyrophosphate, subunit 1, domain 1"/>
    <property type="match status" value="1"/>
</dbReference>
<dbReference type="EMBL" id="CP119878">
    <property type="protein sequence ID" value="WFD34249.1"/>
    <property type="molecule type" value="Genomic_DNA"/>
</dbReference>
<dbReference type="InterPro" id="IPR023333">
    <property type="entry name" value="Proteasome_suB-type"/>
</dbReference>
<reference evidence="5" key="1">
    <citation type="submission" date="2023-03" db="EMBL/GenBank/DDBJ databases">
        <title>Mating type loci evolution in Malassezia.</title>
        <authorList>
            <person name="Coelho M.A."/>
        </authorList>
    </citation>
    <scope>NUCLEOTIDE SEQUENCE</scope>
    <source>
        <strain evidence="5">CBS 11721</strain>
    </source>
</reference>
<dbReference type="GO" id="GO:0051603">
    <property type="term" value="P:proteolysis involved in protein catabolic process"/>
    <property type="evidence" value="ECO:0007669"/>
    <property type="project" value="InterPro"/>
</dbReference>
<organism evidence="5 6">
    <name type="scientific">Malassezia cuniculi</name>
    <dbReference type="NCBI Taxonomy" id="948313"/>
    <lineage>
        <taxon>Eukaryota</taxon>
        <taxon>Fungi</taxon>
        <taxon>Dikarya</taxon>
        <taxon>Basidiomycota</taxon>
        <taxon>Ustilaginomycotina</taxon>
        <taxon>Malasseziomycetes</taxon>
        <taxon>Malasseziales</taxon>
        <taxon>Malasseziaceae</taxon>
        <taxon>Malassezia</taxon>
    </lineage>
</organism>
<dbReference type="GO" id="GO:0005839">
    <property type="term" value="C:proteasome core complex"/>
    <property type="evidence" value="ECO:0007669"/>
    <property type="project" value="InterPro"/>
</dbReference>
<evidence type="ECO:0000256" key="1">
    <source>
        <dbReference type="ARBA" id="ARBA00004123"/>
    </source>
</evidence>
<dbReference type="GO" id="GO:0005634">
    <property type="term" value="C:nucleus"/>
    <property type="evidence" value="ECO:0007669"/>
    <property type="project" value="UniProtKB-SubCell"/>
</dbReference>
<keyword evidence="4" id="KW-0539">Nucleus</keyword>
<protein>
    <submittedName>
        <fullName evidence="5">Proteasome endopeptidase complex</fullName>
        <ecNumber evidence="5">3.4.25.1</ecNumber>
    </submittedName>
</protein>
<dbReference type="SUPFAM" id="SSF56235">
    <property type="entry name" value="N-terminal nucleophile aminohydrolases (Ntn hydrolases)"/>
    <property type="match status" value="1"/>
</dbReference>
<evidence type="ECO:0000256" key="4">
    <source>
        <dbReference type="ARBA" id="ARBA00023242"/>
    </source>
</evidence>
<dbReference type="EC" id="3.4.25.1" evidence="5"/>
<name>A0AAF0ET38_9BASI</name>
<keyword evidence="3 5" id="KW-0647">Proteasome</keyword>
<dbReference type="Proteomes" id="UP001219933">
    <property type="component" value="Chromosome 2"/>
</dbReference>
<dbReference type="GO" id="GO:0016787">
    <property type="term" value="F:hydrolase activity"/>
    <property type="evidence" value="ECO:0007669"/>
    <property type="project" value="UniProtKB-KW"/>
</dbReference>
<accession>A0AAF0ET38</accession>
<dbReference type="InterPro" id="IPR001353">
    <property type="entry name" value="Proteasome_sua/b"/>
</dbReference>
<dbReference type="FunFam" id="3.60.20.10:FF:000027">
    <property type="entry name" value="Proteasome subunit beta type-6"/>
    <property type="match status" value="1"/>
</dbReference>
<dbReference type="Pfam" id="PF00227">
    <property type="entry name" value="Proteasome"/>
    <property type="match status" value="1"/>
</dbReference>
<dbReference type="AlphaFoldDB" id="A0AAF0ET38"/>
<dbReference type="GO" id="GO:0005737">
    <property type="term" value="C:cytoplasm"/>
    <property type="evidence" value="ECO:0007669"/>
    <property type="project" value="TreeGrafter"/>
</dbReference>